<accession>A0A5S4FW34</accession>
<dbReference type="Proteomes" id="UP000305238">
    <property type="component" value="Unassembled WGS sequence"/>
</dbReference>
<reference evidence="2 3" key="1">
    <citation type="submission" date="2019-05" db="EMBL/GenBank/DDBJ databases">
        <title>Draft genome sequence of Actinomadura geliboluensis A8036.</title>
        <authorList>
            <person name="Saricaoglu S."/>
            <person name="Isik K."/>
        </authorList>
    </citation>
    <scope>NUCLEOTIDE SEQUENCE [LARGE SCALE GENOMIC DNA]</scope>
    <source>
        <strain evidence="2 3">A8036</strain>
    </source>
</reference>
<name>A0A5S4FW34_9ACTN</name>
<evidence type="ECO:0000256" key="1">
    <source>
        <dbReference type="SAM" id="MobiDB-lite"/>
    </source>
</evidence>
<evidence type="ECO:0000313" key="3">
    <source>
        <dbReference type="Proteomes" id="UP000305238"/>
    </source>
</evidence>
<feature type="region of interest" description="Disordered" evidence="1">
    <location>
        <begin position="1"/>
        <end position="71"/>
    </location>
</feature>
<organism evidence="2 3">
    <name type="scientific">Actinomadura geliboluensis</name>
    <dbReference type="NCBI Taxonomy" id="882440"/>
    <lineage>
        <taxon>Bacteria</taxon>
        <taxon>Bacillati</taxon>
        <taxon>Actinomycetota</taxon>
        <taxon>Actinomycetes</taxon>
        <taxon>Streptosporangiales</taxon>
        <taxon>Thermomonosporaceae</taxon>
        <taxon>Actinomadura</taxon>
    </lineage>
</organism>
<sequence>MERDDLGHEPRETHDRDFAPVTRRSDARGRTVPDGEETSGTGTPGVRHGHPDALPPDEAGVEDAERHDDSR</sequence>
<keyword evidence="3" id="KW-1185">Reference proteome</keyword>
<comment type="caution">
    <text evidence="2">The sequence shown here is derived from an EMBL/GenBank/DDBJ whole genome shotgun (WGS) entry which is preliminary data.</text>
</comment>
<dbReference type="EMBL" id="VCKZ01000640">
    <property type="protein sequence ID" value="TMR24873.1"/>
    <property type="molecule type" value="Genomic_DNA"/>
</dbReference>
<feature type="compositionally biased region" description="Basic and acidic residues" evidence="1">
    <location>
        <begin position="1"/>
        <end position="33"/>
    </location>
</feature>
<gene>
    <name evidence="2" type="ORF">ETD96_42865</name>
</gene>
<dbReference type="AlphaFoldDB" id="A0A5S4FW34"/>
<protein>
    <submittedName>
        <fullName evidence="2">Uncharacterized protein</fullName>
    </submittedName>
</protein>
<dbReference type="RefSeq" id="WP_138642203.1">
    <property type="nucleotide sequence ID" value="NZ_JASWDG010000013.1"/>
</dbReference>
<evidence type="ECO:0000313" key="2">
    <source>
        <dbReference type="EMBL" id="TMR24873.1"/>
    </source>
</evidence>
<dbReference type="OrthoDB" id="3481647at2"/>
<proteinExistence type="predicted"/>